<dbReference type="GO" id="GO:0000155">
    <property type="term" value="F:phosphorelay sensor kinase activity"/>
    <property type="evidence" value="ECO:0007669"/>
    <property type="project" value="InterPro"/>
</dbReference>
<dbReference type="InterPro" id="IPR003594">
    <property type="entry name" value="HATPase_dom"/>
</dbReference>
<dbReference type="InterPro" id="IPR050640">
    <property type="entry name" value="Bact_2-comp_sensor_kinase"/>
</dbReference>
<feature type="transmembrane region" description="Helical" evidence="1">
    <location>
        <begin position="91"/>
        <end position="114"/>
    </location>
</feature>
<dbReference type="AlphaFoldDB" id="A0A2G8TL88"/>
<dbReference type="PANTHER" id="PTHR34220">
    <property type="entry name" value="SENSOR HISTIDINE KINASE YPDA"/>
    <property type="match status" value="1"/>
</dbReference>
<keyword evidence="4" id="KW-1185">Reference proteome</keyword>
<dbReference type="Proteomes" id="UP000230390">
    <property type="component" value="Unassembled WGS sequence"/>
</dbReference>
<dbReference type="InterPro" id="IPR036890">
    <property type="entry name" value="HATPase_C_sf"/>
</dbReference>
<gene>
    <name evidence="3" type="ORF">CR105_04775</name>
</gene>
<dbReference type="RefSeq" id="WP_099787278.1">
    <property type="nucleotide sequence ID" value="NZ_JBHLYV010000001.1"/>
</dbReference>
<keyword evidence="1" id="KW-0472">Membrane</keyword>
<dbReference type="EMBL" id="PDOC01000002">
    <property type="protein sequence ID" value="PIL46388.1"/>
    <property type="molecule type" value="Genomic_DNA"/>
</dbReference>
<keyword evidence="1" id="KW-0812">Transmembrane</keyword>
<dbReference type="Gene3D" id="3.30.565.10">
    <property type="entry name" value="Histidine kinase-like ATPase, C-terminal domain"/>
    <property type="match status" value="1"/>
</dbReference>
<sequence length="403" mass="44666">MFRSVLNWYRQWEDEQINVLQDPSLVEQLPAGWRKAVYKKLTELSPIERHQLREFSIKYRGARLLVPIAKLLLLFTLIGTAAHFLLSDYGWVRGVVTANVLGFALVWATMAAWFNYRWLVDKKRKAMLRLATGIVTGLVVVVVFGLATGRSVDEILRGIPAGAYAYGFGLGILIVLLPLVIVGTLRNRQYATLTAQLQHEAERERLARELSESQLLLLRAQIEPHFLFNTLGAVQQLAQQGAPRAAELTANLITFLRASLAEMRSEQVTLRQEFALVEAYLKVMKARLGERLRFTLELSDALAQLKMPGMLVLTLVENAIKHGIEPSLRGGVVAVSALMENGVARIRVEDSGVGISVQPGDGMGLENVRRRLQLAYGAAASLTLREAEQGAIADIIVPIGEPK</sequence>
<dbReference type="GO" id="GO:0016020">
    <property type="term" value="C:membrane"/>
    <property type="evidence" value="ECO:0007669"/>
    <property type="project" value="InterPro"/>
</dbReference>
<dbReference type="SMART" id="SM00387">
    <property type="entry name" value="HATPase_c"/>
    <property type="match status" value="1"/>
</dbReference>
<dbReference type="Pfam" id="PF06580">
    <property type="entry name" value="His_kinase"/>
    <property type="match status" value="1"/>
</dbReference>
<feature type="transmembrane region" description="Helical" evidence="1">
    <location>
        <begin position="64"/>
        <end position="85"/>
    </location>
</feature>
<keyword evidence="1" id="KW-1133">Transmembrane helix</keyword>
<evidence type="ECO:0000256" key="1">
    <source>
        <dbReference type="SAM" id="Phobius"/>
    </source>
</evidence>
<feature type="transmembrane region" description="Helical" evidence="1">
    <location>
        <begin position="126"/>
        <end position="147"/>
    </location>
</feature>
<accession>A0A2G8TL88</accession>
<dbReference type="OrthoDB" id="2514702at2"/>
<dbReference type="Pfam" id="PF02518">
    <property type="entry name" value="HATPase_c"/>
    <property type="match status" value="1"/>
</dbReference>
<dbReference type="InterPro" id="IPR010559">
    <property type="entry name" value="Sig_transdc_His_kin_internal"/>
</dbReference>
<evidence type="ECO:0000313" key="4">
    <source>
        <dbReference type="Proteomes" id="UP000230390"/>
    </source>
</evidence>
<organism evidence="3 4">
    <name type="scientific">Massilia eurypsychrophila</name>
    <dbReference type="NCBI Taxonomy" id="1485217"/>
    <lineage>
        <taxon>Bacteria</taxon>
        <taxon>Pseudomonadati</taxon>
        <taxon>Pseudomonadota</taxon>
        <taxon>Betaproteobacteria</taxon>
        <taxon>Burkholderiales</taxon>
        <taxon>Oxalobacteraceae</taxon>
        <taxon>Telluria group</taxon>
        <taxon>Massilia</taxon>
    </lineage>
</organism>
<comment type="caution">
    <text evidence="3">The sequence shown here is derived from an EMBL/GenBank/DDBJ whole genome shotgun (WGS) entry which is preliminary data.</text>
</comment>
<dbReference type="SUPFAM" id="SSF55874">
    <property type="entry name" value="ATPase domain of HSP90 chaperone/DNA topoisomerase II/histidine kinase"/>
    <property type="match status" value="1"/>
</dbReference>
<feature type="transmembrane region" description="Helical" evidence="1">
    <location>
        <begin position="163"/>
        <end position="185"/>
    </location>
</feature>
<feature type="domain" description="Histidine kinase/HSP90-like ATPase" evidence="2">
    <location>
        <begin position="307"/>
        <end position="401"/>
    </location>
</feature>
<protein>
    <recommendedName>
        <fullName evidence="2">Histidine kinase/HSP90-like ATPase domain-containing protein</fullName>
    </recommendedName>
</protein>
<evidence type="ECO:0000313" key="3">
    <source>
        <dbReference type="EMBL" id="PIL46388.1"/>
    </source>
</evidence>
<evidence type="ECO:0000259" key="2">
    <source>
        <dbReference type="SMART" id="SM00387"/>
    </source>
</evidence>
<dbReference type="PANTHER" id="PTHR34220:SF9">
    <property type="entry name" value="SIGNAL TRANSDUCTION HISTIDINE KINASE INTERNAL REGION DOMAIN-CONTAINING PROTEIN"/>
    <property type="match status" value="1"/>
</dbReference>
<reference evidence="3 4" key="1">
    <citation type="submission" date="2017-10" db="EMBL/GenBank/DDBJ databases">
        <title>Massilia psychrophilum sp. nov., a novel purple-pigmented bacterium isolated from Tianshan glacier, Xinjiang Municipality, China.</title>
        <authorList>
            <person name="Wang H."/>
        </authorList>
    </citation>
    <scope>NUCLEOTIDE SEQUENCE [LARGE SCALE GENOMIC DNA]</scope>
    <source>
        <strain evidence="3 4">JCM 30074</strain>
    </source>
</reference>
<proteinExistence type="predicted"/>
<name>A0A2G8TL88_9BURK</name>